<protein>
    <recommendedName>
        <fullName evidence="2">Heparinase II/III-like C-terminal domain-containing protein</fullName>
    </recommendedName>
</protein>
<dbReference type="GO" id="GO:0016829">
    <property type="term" value="F:lyase activity"/>
    <property type="evidence" value="ECO:0007669"/>
    <property type="project" value="InterPro"/>
</dbReference>
<organism evidence="3 4">
    <name type="scientific">Bradyrhizobium ivorense</name>
    <dbReference type="NCBI Taxonomy" id="2511166"/>
    <lineage>
        <taxon>Bacteria</taxon>
        <taxon>Pseudomonadati</taxon>
        <taxon>Pseudomonadota</taxon>
        <taxon>Alphaproteobacteria</taxon>
        <taxon>Hyphomicrobiales</taxon>
        <taxon>Nitrobacteraceae</taxon>
        <taxon>Bradyrhizobium</taxon>
    </lineage>
</organism>
<dbReference type="OrthoDB" id="9787373at2"/>
<evidence type="ECO:0000313" key="4">
    <source>
        <dbReference type="Proteomes" id="UP000328092"/>
    </source>
</evidence>
<name>A0A508SX08_9BRAD</name>
<dbReference type="Proteomes" id="UP000328092">
    <property type="component" value="Unassembled WGS sequence"/>
</dbReference>
<comment type="caution">
    <text evidence="3">The sequence shown here is derived from an EMBL/GenBank/DDBJ whole genome shotgun (WGS) entry which is preliminary data.</text>
</comment>
<dbReference type="RefSeq" id="WP_139857403.1">
    <property type="nucleotide sequence ID" value="NZ_CAADFC020000004.1"/>
</dbReference>
<keyword evidence="4" id="KW-1185">Reference proteome</keyword>
<evidence type="ECO:0000256" key="1">
    <source>
        <dbReference type="ARBA" id="ARBA00004196"/>
    </source>
</evidence>
<gene>
    <name evidence="3" type="ORF">CI1B_06320</name>
</gene>
<dbReference type="Gene3D" id="1.50.10.100">
    <property type="entry name" value="Chondroitin AC/alginate lyase"/>
    <property type="match status" value="1"/>
</dbReference>
<feature type="domain" description="Heparinase II/III-like C-terminal" evidence="2">
    <location>
        <begin position="308"/>
        <end position="558"/>
    </location>
</feature>
<accession>A0A508SX08</accession>
<dbReference type="AlphaFoldDB" id="A0A508SX08"/>
<proteinExistence type="predicted"/>
<dbReference type="InterPro" id="IPR012480">
    <property type="entry name" value="Hepar_II_III_C"/>
</dbReference>
<dbReference type="Pfam" id="PF07940">
    <property type="entry name" value="Hepar_II_III_C"/>
    <property type="match status" value="1"/>
</dbReference>
<dbReference type="InterPro" id="IPR008929">
    <property type="entry name" value="Chondroitin_lyas"/>
</dbReference>
<evidence type="ECO:0000313" key="3">
    <source>
        <dbReference type="EMBL" id="VIO65528.1"/>
    </source>
</evidence>
<dbReference type="Gene3D" id="2.70.98.70">
    <property type="match status" value="1"/>
</dbReference>
<dbReference type="EMBL" id="CAADFC020000004">
    <property type="protein sequence ID" value="VIO65528.1"/>
    <property type="molecule type" value="Genomic_DNA"/>
</dbReference>
<evidence type="ECO:0000259" key="2">
    <source>
        <dbReference type="Pfam" id="PF07940"/>
    </source>
</evidence>
<comment type="subcellular location">
    <subcellularLocation>
        <location evidence="1">Cell envelope</location>
    </subcellularLocation>
</comment>
<sequence>MSVAQSRRISTLIAGRFARSMIARASGGTVALSRLWPGRTDRLIIAPHDLRTADATRAAEIYAGRFVFAGKIVTCHGRSIFDLEPPSEDWEAALLGFGWLRHLRAADTALTRANARSLVDDWISNQARKRPLERRADVRARRVISLLSQAPLVLGDTDGKFYRKYLRGLAREIKYLRYSTLDNDGVPRLQVLIALCYASLCLANQARNIKTASRKLSDELQRQILPDGGHISRNPGALVELLSDLLPLRQTFAARNIAPPPALLNAIDRMMPMLRFFRHGDGSFALFNGMSTAPSDLVATLLAYDDTRGVPMSNMPHSGFQRIDAGTTALIIDTGAPPPPSVSQDAHAGCLSFEFSSGASRIVVNCGMPSTGRDNWRPFARSTAAHSTLTYHESSSCQFVELSAMKRLLRGSPITSGPSNVDSHREAISDGDMLTASHDGYLSRFGVIHRRVLMVSDDGTRLEGEDQVGPAPSGRIKGSDADFALRFHLHPSVKASRLSDARGVMLVLPNRDVWTFEAVDDKVELEDSVFLAGNDGPRRTSQIVIRQDARQASTVRWSFVRSSTSASATNARRNARREPELPL</sequence>
<reference evidence="3" key="1">
    <citation type="submission" date="2019-02" db="EMBL/GenBank/DDBJ databases">
        <authorList>
            <person name="Pothier F.J."/>
        </authorList>
    </citation>
    <scope>NUCLEOTIDE SEQUENCE</scope>
    <source>
        <strain evidence="3">CI-1B</strain>
    </source>
</reference>
<dbReference type="GO" id="GO:0030313">
    <property type="term" value="C:cell envelope"/>
    <property type="evidence" value="ECO:0007669"/>
    <property type="project" value="UniProtKB-SubCell"/>
</dbReference>